<dbReference type="InterPro" id="IPR006998">
    <property type="entry name" value="DltD"/>
</dbReference>
<evidence type="ECO:0000313" key="2">
    <source>
        <dbReference type="EMBL" id="MDG5753719.1"/>
    </source>
</evidence>
<proteinExistence type="inferred from homology"/>
<dbReference type="PANTHER" id="PTHR40039:SF1">
    <property type="entry name" value="PROTEIN DLTD"/>
    <property type="match status" value="1"/>
</dbReference>
<organism evidence="2 3">
    <name type="scientific">Ectobacillus antri</name>
    <dbReference type="NCBI Taxonomy" id="2486280"/>
    <lineage>
        <taxon>Bacteria</taxon>
        <taxon>Bacillati</taxon>
        <taxon>Bacillota</taxon>
        <taxon>Bacilli</taxon>
        <taxon>Bacillales</taxon>
        <taxon>Bacillaceae</taxon>
        <taxon>Ectobacillus</taxon>
    </lineage>
</organism>
<accession>A0ABT6H2U6</accession>
<keyword evidence="1" id="KW-1003">Cell membrane</keyword>
<evidence type="ECO:0000256" key="1">
    <source>
        <dbReference type="PIRNR" id="PIRNR021438"/>
    </source>
</evidence>
<sequence length="392" mass="45387">MKHPKFGPFLLALALFGILLFMPVQYLFPLISDDKVEQAATSLDTDMFQGTAIQKKMLQDHKYLPLYGSSELSRLDIYHPSNYFKINPEGFTPYLIGRGGTQSLVHFLSLAATSNEIKNQRIVFILSPQWFIKEGLDDAHFSPNFSTLQAYDFVFNSNLTPKMKKKAAKRLLKFEVVRQDKLLTTMLEGLVHDDFIRTCKAGVMKPFAYTYKNVLERKDIVTTLTNGKKRKPNTDASLKGLSLEQLSAHAEQTGARESRSNTFGIVDKYYHHKVAPKLSELKGYKAMESYDKSPEYEDLQMILDLLKQNNTKALFVSIPVNGPWYDYAEFPKERRYVYYQKIRHFIEKDGFPVADFSAHEYDTYFMKDTIHIGWKGWVYMNESLKQFHHITN</sequence>
<dbReference type="InterPro" id="IPR023896">
    <property type="entry name" value="LTA_DltD"/>
</dbReference>
<protein>
    <recommendedName>
        <fullName evidence="1">Protein DltD</fullName>
    </recommendedName>
</protein>
<comment type="similarity">
    <text evidence="1">Belongs to the DltD family.</text>
</comment>
<dbReference type="SUPFAM" id="SSF52266">
    <property type="entry name" value="SGNH hydrolase"/>
    <property type="match status" value="1"/>
</dbReference>
<dbReference type="Gene3D" id="3.40.50.1110">
    <property type="entry name" value="SGNH hydrolase"/>
    <property type="match status" value="1"/>
</dbReference>
<reference evidence="2 3" key="1">
    <citation type="submission" date="2023-04" db="EMBL/GenBank/DDBJ databases">
        <title>Ectobacillus antri isolated from activated sludge.</title>
        <authorList>
            <person name="Yan P."/>
            <person name="Liu X."/>
        </authorList>
    </citation>
    <scope>NUCLEOTIDE SEQUENCE [LARGE SCALE GENOMIC DNA]</scope>
    <source>
        <strain evidence="2 3">C18H</strain>
    </source>
</reference>
<dbReference type="RefSeq" id="WP_124562890.1">
    <property type="nucleotide sequence ID" value="NZ_JARRRY010000027.1"/>
</dbReference>
<gene>
    <name evidence="2" type="primary">dltD</name>
    <name evidence="2" type="ORF">P6P90_07005</name>
</gene>
<dbReference type="Pfam" id="PF04914">
    <property type="entry name" value="DltD"/>
    <property type="match status" value="1"/>
</dbReference>
<comment type="caution">
    <text evidence="2">The sequence shown here is derived from an EMBL/GenBank/DDBJ whole genome shotgun (WGS) entry which is preliminary data.</text>
</comment>
<keyword evidence="1" id="KW-0472">Membrane</keyword>
<dbReference type="Proteomes" id="UP001218246">
    <property type="component" value="Unassembled WGS sequence"/>
</dbReference>
<comment type="pathway">
    <text evidence="1">Cell wall biogenesis; lipoteichoic acid biosynthesis.</text>
</comment>
<dbReference type="PIRSF" id="PIRSF021438">
    <property type="entry name" value="DltD"/>
    <property type="match status" value="1"/>
</dbReference>
<dbReference type="InterPro" id="IPR036514">
    <property type="entry name" value="SGNH_hydro_sf"/>
</dbReference>
<keyword evidence="3" id="KW-1185">Reference proteome</keyword>
<evidence type="ECO:0000313" key="3">
    <source>
        <dbReference type="Proteomes" id="UP001218246"/>
    </source>
</evidence>
<dbReference type="NCBIfam" id="TIGR04092">
    <property type="entry name" value="LTA_DltD"/>
    <property type="match status" value="1"/>
</dbReference>
<name>A0ABT6H2U6_9BACI</name>
<dbReference type="EMBL" id="JARULN010000004">
    <property type="protein sequence ID" value="MDG5753719.1"/>
    <property type="molecule type" value="Genomic_DNA"/>
</dbReference>
<dbReference type="PANTHER" id="PTHR40039">
    <property type="entry name" value="PROTEIN DLTD"/>
    <property type="match status" value="1"/>
</dbReference>